<comment type="caution">
    <text evidence="3">The sequence shown here is derived from an EMBL/GenBank/DDBJ whole genome shotgun (WGS) entry which is preliminary data.</text>
</comment>
<proteinExistence type="predicted"/>
<dbReference type="PANTHER" id="PTHR13847">
    <property type="entry name" value="SARCOSINE DEHYDROGENASE-RELATED"/>
    <property type="match status" value="1"/>
</dbReference>
<dbReference type="Proteomes" id="UP000281647">
    <property type="component" value="Unassembled WGS sequence"/>
</dbReference>
<dbReference type="SUPFAM" id="SSF54373">
    <property type="entry name" value="FAD-linked reductases, C-terminal domain"/>
    <property type="match status" value="1"/>
</dbReference>
<organism evidence="3 4">
    <name type="scientific">Borborobacter arsenicus</name>
    <dbReference type="NCBI Taxonomy" id="1851146"/>
    <lineage>
        <taxon>Bacteria</taxon>
        <taxon>Pseudomonadati</taxon>
        <taxon>Pseudomonadota</taxon>
        <taxon>Alphaproteobacteria</taxon>
        <taxon>Hyphomicrobiales</taxon>
        <taxon>Phyllobacteriaceae</taxon>
        <taxon>Borborobacter</taxon>
    </lineage>
</organism>
<feature type="domain" description="FAD dependent oxidoreductase" evidence="2">
    <location>
        <begin position="8"/>
        <end position="344"/>
    </location>
</feature>
<keyword evidence="4" id="KW-1185">Reference proteome</keyword>
<gene>
    <name evidence="3" type="ORF">EET67_21235</name>
</gene>
<keyword evidence="1" id="KW-0560">Oxidoreductase</keyword>
<dbReference type="Gene3D" id="3.30.9.10">
    <property type="entry name" value="D-Amino Acid Oxidase, subunit A, domain 2"/>
    <property type="match status" value="1"/>
</dbReference>
<evidence type="ECO:0000259" key="2">
    <source>
        <dbReference type="Pfam" id="PF01266"/>
    </source>
</evidence>
<evidence type="ECO:0000256" key="1">
    <source>
        <dbReference type="ARBA" id="ARBA00023002"/>
    </source>
</evidence>
<accession>A0A432V0V8</accession>
<dbReference type="Pfam" id="PF01266">
    <property type="entry name" value="DAO"/>
    <property type="match status" value="1"/>
</dbReference>
<dbReference type="InterPro" id="IPR036188">
    <property type="entry name" value="FAD/NAD-bd_sf"/>
</dbReference>
<dbReference type="InterPro" id="IPR006076">
    <property type="entry name" value="FAD-dep_OxRdtase"/>
</dbReference>
<sequence>MPAVASSDYVVIGGGIVGAAVSYGLARAGEKVLLLDEGDIAFRAARGNFGNVWVQGKGGTSPAYADLTRRAANDWADFARELEERTGQDLHFRRPGAFYICFSSEELQRRAETMARIDKSATVASPFEVLDRPELAKRLPEIGQDVAGATFCPSDGTANPLHLLRALISGTILLGGRYLPRQAALGLRADGQGVAIDTQAGIVNAGKVVLAAGLGNEKLAPQLGMSAPVRPVRGQIMVTEKIRPFLHFGTNFIRQTLEGGCLFGESSEDAGMDDATTLPVLKETARRAITAFPLLRNARVVRAWGALRIMTRDGVPVYQQSRSCPGAFVLSVHSGVTLAPFHCGAIVEALRAGVLDAGTFEPFSPERFHVQAA</sequence>
<dbReference type="AlphaFoldDB" id="A0A432V0V8"/>
<dbReference type="OrthoDB" id="6949587at2"/>
<dbReference type="PANTHER" id="PTHR13847:SF287">
    <property type="entry name" value="FAD-DEPENDENT OXIDOREDUCTASE DOMAIN-CONTAINING PROTEIN 1"/>
    <property type="match status" value="1"/>
</dbReference>
<dbReference type="GO" id="GO:0016491">
    <property type="term" value="F:oxidoreductase activity"/>
    <property type="evidence" value="ECO:0007669"/>
    <property type="project" value="UniProtKB-KW"/>
</dbReference>
<protein>
    <submittedName>
        <fullName evidence="3">FAD-binding oxidoreductase</fullName>
    </submittedName>
</protein>
<evidence type="ECO:0000313" key="3">
    <source>
        <dbReference type="EMBL" id="RUM95816.1"/>
    </source>
</evidence>
<reference evidence="3 4" key="1">
    <citation type="submission" date="2018-11" db="EMBL/GenBank/DDBJ databases">
        <title>Pseudaminobacter arsenicus sp. nov., an arsenic-resistant bacterium isolated from arsenic-rich aquifers.</title>
        <authorList>
            <person name="Mu Y."/>
        </authorList>
    </citation>
    <scope>NUCLEOTIDE SEQUENCE [LARGE SCALE GENOMIC DNA]</scope>
    <source>
        <strain evidence="3 4">CB3</strain>
    </source>
</reference>
<dbReference type="Gene3D" id="3.50.50.60">
    <property type="entry name" value="FAD/NAD(P)-binding domain"/>
    <property type="match status" value="1"/>
</dbReference>
<name>A0A432V0V8_9HYPH</name>
<dbReference type="RefSeq" id="WP_128625489.1">
    <property type="nucleotide sequence ID" value="NZ_ML133514.1"/>
</dbReference>
<evidence type="ECO:0000313" key="4">
    <source>
        <dbReference type="Proteomes" id="UP000281647"/>
    </source>
</evidence>
<dbReference type="EMBL" id="RKST01000030">
    <property type="protein sequence ID" value="RUM95816.1"/>
    <property type="molecule type" value="Genomic_DNA"/>
</dbReference>
<dbReference type="GO" id="GO:0005737">
    <property type="term" value="C:cytoplasm"/>
    <property type="evidence" value="ECO:0007669"/>
    <property type="project" value="TreeGrafter"/>
</dbReference>
<dbReference type="SUPFAM" id="SSF51905">
    <property type="entry name" value="FAD/NAD(P)-binding domain"/>
    <property type="match status" value="1"/>
</dbReference>